<dbReference type="InterPro" id="IPR036465">
    <property type="entry name" value="vWFA_dom_sf"/>
</dbReference>
<dbReference type="EMBL" id="AMZH03013063">
    <property type="protein sequence ID" value="RRT49882.1"/>
    <property type="molecule type" value="Genomic_DNA"/>
</dbReference>
<evidence type="ECO:0000256" key="9">
    <source>
        <dbReference type="RuleBase" id="RU365030"/>
    </source>
</evidence>
<feature type="domain" description="Zinc finger Sec23/Sec24-type" evidence="10">
    <location>
        <begin position="78"/>
        <end position="116"/>
    </location>
</feature>
<dbReference type="InterPro" id="IPR037364">
    <property type="entry name" value="Sec23"/>
</dbReference>
<evidence type="ECO:0000259" key="11">
    <source>
        <dbReference type="Pfam" id="PF04811"/>
    </source>
</evidence>
<keyword evidence="5 9" id="KW-0931">ER-Golgi transport</keyword>
<dbReference type="GO" id="GO:0005789">
    <property type="term" value="C:endoplasmic reticulum membrane"/>
    <property type="evidence" value="ECO:0007669"/>
    <property type="project" value="UniProtKB-SubCell"/>
</dbReference>
<evidence type="ECO:0000256" key="2">
    <source>
        <dbReference type="ARBA" id="ARBA00022723"/>
    </source>
</evidence>
<evidence type="ECO:0000259" key="10">
    <source>
        <dbReference type="Pfam" id="PF04810"/>
    </source>
</evidence>
<evidence type="ECO:0000313" key="13">
    <source>
        <dbReference type="Proteomes" id="UP000287651"/>
    </source>
</evidence>
<gene>
    <name evidence="12" type="ORF">B296_00032915</name>
</gene>
<feature type="non-terminal residue" evidence="12">
    <location>
        <position position="1"/>
    </location>
</feature>
<evidence type="ECO:0000256" key="3">
    <source>
        <dbReference type="ARBA" id="ARBA00022824"/>
    </source>
</evidence>
<keyword evidence="4 9" id="KW-0862">Zinc</keyword>
<dbReference type="AlphaFoldDB" id="A0A426YDQ7"/>
<evidence type="ECO:0000256" key="8">
    <source>
        <dbReference type="ARBA" id="ARBA00023329"/>
    </source>
</evidence>
<keyword evidence="8 9" id="KW-0968">Cytoplasmic vesicle</keyword>
<proteinExistence type="inferred from homology"/>
<dbReference type="GO" id="GO:0008270">
    <property type="term" value="F:zinc ion binding"/>
    <property type="evidence" value="ECO:0007669"/>
    <property type="project" value="InterPro"/>
</dbReference>
<dbReference type="InterPro" id="IPR036174">
    <property type="entry name" value="Znf_Sec23_Sec24_sf"/>
</dbReference>
<evidence type="ECO:0000313" key="12">
    <source>
        <dbReference type="EMBL" id="RRT49882.1"/>
    </source>
</evidence>
<evidence type="ECO:0000256" key="1">
    <source>
        <dbReference type="ARBA" id="ARBA00022448"/>
    </source>
</evidence>
<dbReference type="InterPro" id="IPR006895">
    <property type="entry name" value="Znf_Sec23_Sec24"/>
</dbReference>
<keyword evidence="3 9" id="KW-0256">Endoplasmic reticulum</keyword>
<dbReference type="Pfam" id="PF04810">
    <property type="entry name" value="zf-Sec23_Sec24"/>
    <property type="match status" value="1"/>
</dbReference>
<dbReference type="Gene3D" id="3.40.50.410">
    <property type="entry name" value="von Willebrand factor, type A domain"/>
    <property type="match status" value="2"/>
</dbReference>
<dbReference type="GO" id="GO:0006886">
    <property type="term" value="P:intracellular protein transport"/>
    <property type="evidence" value="ECO:0007669"/>
    <property type="project" value="InterPro"/>
</dbReference>
<comment type="subcellular location">
    <subcellularLocation>
        <location evidence="9">Cytoplasmic vesicle</location>
        <location evidence="9">COPII-coated vesicle membrane</location>
        <topology evidence="9">Peripheral membrane protein</topology>
        <orientation evidence="9">Cytoplasmic side</orientation>
    </subcellularLocation>
    <subcellularLocation>
        <location evidence="9">Endoplasmic reticulum membrane</location>
        <topology evidence="9">Peripheral membrane protein</topology>
        <orientation evidence="9">Cytoplasmic side</orientation>
    </subcellularLocation>
</comment>
<keyword evidence="9" id="KW-0963">Cytoplasm</keyword>
<dbReference type="PANTHER" id="PTHR11141">
    <property type="entry name" value="PROTEIN TRANSPORT PROTEIN SEC23"/>
    <property type="match status" value="1"/>
</dbReference>
<keyword evidence="7 9" id="KW-0472">Membrane</keyword>
<keyword evidence="2 9" id="KW-0479">Metal-binding</keyword>
<evidence type="ECO:0000256" key="6">
    <source>
        <dbReference type="ARBA" id="ARBA00022927"/>
    </source>
</evidence>
<keyword evidence="6 9" id="KW-0653">Protein transport</keyword>
<comment type="function">
    <text evidence="9">Component of the coat protein complex II (COPII) which promotes the formation of transport vesicles from the endoplasmic reticulum (ER). The coat has two main functions, the physical deformation of the endoplasmic reticulum membrane into vesicles and the selection of cargo molecules.</text>
</comment>
<name>A0A426YDQ7_ENSVE</name>
<keyword evidence="1 9" id="KW-0813">Transport</keyword>
<feature type="domain" description="Sec23/Sec24 trunk" evidence="11">
    <location>
        <begin position="147"/>
        <end position="193"/>
    </location>
</feature>
<accession>A0A426YDQ7</accession>
<comment type="caution">
    <text evidence="12">The sequence shown here is derived from an EMBL/GenBank/DDBJ whole genome shotgun (WGS) entry which is preliminary data.</text>
</comment>
<dbReference type="FunFam" id="2.30.30.380:FF:000001">
    <property type="entry name" value="Protein transport protein SEC23"/>
    <property type="match status" value="1"/>
</dbReference>
<dbReference type="GO" id="GO:0005096">
    <property type="term" value="F:GTPase activator activity"/>
    <property type="evidence" value="ECO:0007669"/>
    <property type="project" value="TreeGrafter"/>
</dbReference>
<organism evidence="12 13">
    <name type="scientific">Ensete ventricosum</name>
    <name type="common">Abyssinian banana</name>
    <name type="synonym">Musa ensete</name>
    <dbReference type="NCBI Taxonomy" id="4639"/>
    <lineage>
        <taxon>Eukaryota</taxon>
        <taxon>Viridiplantae</taxon>
        <taxon>Streptophyta</taxon>
        <taxon>Embryophyta</taxon>
        <taxon>Tracheophyta</taxon>
        <taxon>Spermatophyta</taxon>
        <taxon>Magnoliopsida</taxon>
        <taxon>Liliopsida</taxon>
        <taxon>Zingiberales</taxon>
        <taxon>Musaceae</taxon>
        <taxon>Ensete</taxon>
    </lineage>
</organism>
<protein>
    <recommendedName>
        <fullName evidence="9">Protein transport protein SEC23</fullName>
    </recommendedName>
</protein>
<dbReference type="SUPFAM" id="SSF53300">
    <property type="entry name" value="vWA-like"/>
    <property type="match status" value="1"/>
</dbReference>
<comment type="similarity">
    <text evidence="9">Belongs to the SEC23/SEC24 family. SEC23 subfamily.</text>
</comment>
<dbReference type="Proteomes" id="UP000287651">
    <property type="component" value="Unassembled WGS sequence"/>
</dbReference>
<sequence length="269" mass="29904">LFCGNITNPKKLDSEEHQLGNLRKMSEFLDLETQDGVRMTWNMLPGTKQEALGCVIPVAAIYTPLKPIPDMPVLPYSPLRCRICRSILNPFSIVDYVAKIWVCPFCFQRNHFPQHYLSISEDNLPAELFPQYTTIEYASSIETGSKMPSVFLFVVDTCMIEEEIVFLKSALSQAIELLPENSLVGLITFGTYVLEELQRDPWPVPADQRASRCTSTALSIAASLLGLCVPGTGARIMAFVGGPSTEGIGSVSVFHINHLKDLTFLCFYS</sequence>
<evidence type="ECO:0000256" key="4">
    <source>
        <dbReference type="ARBA" id="ARBA00022833"/>
    </source>
</evidence>
<dbReference type="GO" id="GO:0070971">
    <property type="term" value="C:endoplasmic reticulum exit site"/>
    <property type="evidence" value="ECO:0007669"/>
    <property type="project" value="TreeGrafter"/>
</dbReference>
<reference evidence="12 13" key="1">
    <citation type="journal article" date="2014" name="Agronomy (Basel)">
        <title>A Draft Genome Sequence for Ensete ventricosum, the Drought-Tolerant Tree Against Hunger.</title>
        <authorList>
            <person name="Harrison J."/>
            <person name="Moore K.A."/>
            <person name="Paszkiewicz K."/>
            <person name="Jones T."/>
            <person name="Grant M."/>
            <person name="Ambacheew D."/>
            <person name="Muzemil S."/>
            <person name="Studholme D.J."/>
        </authorList>
    </citation>
    <scope>NUCLEOTIDE SEQUENCE [LARGE SCALE GENOMIC DNA]</scope>
</reference>
<dbReference type="InterPro" id="IPR006896">
    <property type="entry name" value="Sec23/24_trunk_dom"/>
</dbReference>
<dbReference type="GO" id="GO:0030127">
    <property type="term" value="C:COPII vesicle coat"/>
    <property type="evidence" value="ECO:0007669"/>
    <property type="project" value="InterPro"/>
</dbReference>
<evidence type="ECO:0000256" key="7">
    <source>
        <dbReference type="ARBA" id="ARBA00023136"/>
    </source>
</evidence>
<dbReference type="GO" id="GO:0090110">
    <property type="term" value="P:COPII-coated vesicle cargo loading"/>
    <property type="evidence" value="ECO:0007669"/>
    <property type="project" value="TreeGrafter"/>
</dbReference>
<dbReference type="SUPFAM" id="SSF82919">
    <property type="entry name" value="Zn-finger domain of Sec23/24"/>
    <property type="match status" value="1"/>
</dbReference>
<dbReference type="PANTHER" id="PTHR11141:SF2">
    <property type="entry name" value="PROTEIN TRANSPORT PROTEIN SEC23 C"/>
    <property type="match status" value="1"/>
</dbReference>
<dbReference type="Gene3D" id="2.30.30.380">
    <property type="entry name" value="Zn-finger domain of Sec23/24"/>
    <property type="match status" value="1"/>
</dbReference>
<evidence type="ECO:0000256" key="5">
    <source>
        <dbReference type="ARBA" id="ARBA00022892"/>
    </source>
</evidence>
<dbReference type="Pfam" id="PF04811">
    <property type="entry name" value="Sec23_trunk"/>
    <property type="match status" value="1"/>
</dbReference>